<proteinExistence type="predicted"/>
<feature type="region of interest" description="Disordered" evidence="10">
    <location>
        <begin position="221"/>
        <end position="250"/>
    </location>
</feature>
<feature type="domain" description="BED-type" evidence="11">
    <location>
        <begin position="2"/>
        <end position="54"/>
    </location>
</feature>
<evidence type="ECO:0000256" key="5">
    <source>
        <dbReference type="ARBA" id="ARBA00022833"/>
    </source>
</evidence>
<keyword evidence="6" id="KW-0805">Transcription regulation</keyword>
<dbReference type="PROSITE" id="PS50808">
    <property type="entry name" value="ZF_BED"/>
    <property type="match status" value="1"/>
</dbReference>
<evidence type="ECO:0000259" key="11">
    <source>
        <dbReference type="PROSITE" id="PS50808"/>
    </source>
</evidence>
<evidence type="ECO:0000256" key="1">
    <source>
        <dbReference type="ARBA" id="ARBA00011764"/>
    </source>
</evidence>
<feature type="region of interest" description="Disordered" evidence="10">
    <location>
        <begin position="62"/>
        <end position="82"/>
    </location>
</feature>
<sequence>MPKRSEIWDHFEKCTGSEKVAICKYCTKNLSYKGTASNLKTHLKFKHLRVYSIMQRDASAAGTSGANVKREMVTPKEEMSPRKNIEDTITENYPPPYPTRQQLSMVIDFVVKRPVIESQTKCKAVLERSQKLWKALAIRLNKLGVRKSWVQWRKYWQDKKMAVRRKLSASNRCKINCDTKGMLVVDPLMEFSNEERRIMNIIARRDDKELTEPAEYIYDTQEVPEQEITTDEPLGSPGSASPEASSGIDTDENIAQRTAQSSRHLHRSRHKQPSFARLTERFLRLKEERLEVDRRNSRILEALLERAAERDRVMTQALQATAEGLRALAEAMRNKNNDIT</sequence>
<evidence type="ECO:0000256" key="2">
    <source>
        <dbReference type="ARBA" id="ARBA00016807"/>
    </source>
</evidence>
<evidence type="ECO:0000256" key="6">
    <source>
        <dbReference type="ARBA" id="ARBA00023015"/>
    </source>
</evidence>
<keyword evidence="13" id="KW-1185">Reference proteome</keyword>
<evidence type="ECO:0000256" key="3">
    <source>
        <dbReference type="ARBA" id="ARBA00022723"/>
    </source>
</evidence>
<keyword evidence="4 9" id="KW-0863">Zinc-finger</keyword>
<comment type="function">
    <text evidence="8">Involved in transvection phenomena (= synapsis-dependent gene expression), where the synaptic pairing of chromosomes carrying genes with which zeste interacts influences the expression of these genes. Zeste binds to DNA and stimulates transcription from a nearby promoter.</text>
</comment>
<name>A0ABR3GYV9_LOXSC</name>
<keyword evidence="3" id="KW-0479">Metal-binding</keyword>
<reference evidence="12 13" key="1">
    <citation type="submission" date="2024-06" db="EMBL/GenBank/DDBJ databases">
        <title>A chromosome-level genome assembly of beet webworm, Loxostege sticticalis.</title>
        <authorList>
            <person name="Zhang Y."/>
        </authorList>
    </citation>
    <scope>NUCLEOTIDE SEQUENCE [LARGE SCALE GENOMIC DNA]</scope>
    <source>
        <strain evidence="12">AQ026</strain>
        <tissue evidence="12">Whole body</tissue>
    </source>
</reference>
<organism evidence="12 13">
    <name type="scientific">Loxostege sticticalis</name>
    <name type="common">Beet webworm moth</name>
    <dbReference type="NCBI Taxonomy" id="481309"/>
    <lineage>
        <taxon>Eukaryota</taxon>
        <taxon>Metazoa</taxon>
        <taxon>Ecdysozoa</taxon>
        <taxon>Arthropoda</taxon>
        <taxon>Hexapoda</taxon>
        <taxon>Insecta</taxon>
        <taxon>Pterygota</taxon>
        <taxon>Neoptera</taxon>
        <taxon>Endopterygota</taxon>
        <taxon>Lepidoptera</taxon>
        <taxon>Glossata</taxon>
        <taxon>Ditrysia</taxon>
        <taxon>Pyraloidea</taxon>
        <taxon>Crambidae</taxon>
        <taxon>Pyraustinae</taxon>
        <taxon>Loxostege</taxon>
    </lineage>
</organism>
<dbReference type="Proteomes" id="UP001549920">
    <property type="component" value="Unassembled WGS sequence"/>
</dbReference>
<comment type="subunit">
    <text evidence="1">Self-associates forming complexes of several hundred monomers.</text>
</comment>
<evidence type="ECO:0000256" key="8">
    <source>
        <dbReference type="ARBA" id="ARBA00025466"/>
    </source>
</evidence>
<comment type="caution">
    <text evidence="12">The sequence shown here is derived from an EMBL/GenBank/DDBJ whole genome shotgun (WGS) entry which is preliminary data.</text>
</comment>
<keyword evidence="7" id="KW-0804">Transcription</keyword>
<protein>
    <recommendedName>
        <fullName evidence="2">Regulatory protein zeste</fullName>
    </recommendedName>
</protein>
<evidence type="ECO:0000313" key="12">
    <source>
        <dbReference type="EMBL" id="KAL0852682.1"/>
    </source>
</evidence>
<feature type="compositionally biased region" description="Basic and acidic residues" evidence="10">
    <location>
        <begin position="68"/>
        <end position="82"/>
    </location>
</feature>
<dbReference type="Pfam" id="PF02892">
    <property type="entry name" value="zf-BED"/>
    <property type="match status" value="1"/>
</dbReference>
<evidence type="ECO:0000256" key="10">
    <source>
        <dbReference type="SAM" id="MobiDB-lite"/>
    </source>
</evidence>
<dbReference type="Pfam" id="PF13873">
    <property type="entry name" value="Myb_DNA-bind_5"/>
    <property type="match status" value="1"/>
</dbReference>
<accession>A0ABR3GYV9</accession>
<dbReference type="SMART" id="SM00614">
    <property type="entry name" value="ZnF_BED"/>
    <property type="match status" value="1"/>
</dbReference>
<dbReference type="InterPro" id="IPR028002">
    <property type="entry name" value="Myb_DNA-bind_5"/>
</dbReference>
<dbReference type="SUPFAM" id="SSF57667">
    <property type="entry name" value="beta-beta-alpha zinc fingers"/>
    <property type="match status" value="1"/>
</dbReference>
<dbReference type="InterPro" id="IPR036236">
    <property type="entry name" value="Znf_C2H2_sf"/>
</dbReference>
<keyword evidence="5" id="KW-0862">Zinc</keyword>
<dbReference type="InterPro" id="IPR003656">
    <property type="entry name" value="Znf_BED"/>
</dbReference>
<gene>
    <name evidence="12" type="ORF">ABMA27_012521</name>
</gene>
<feature type="compositionally biased region" description="Low complexity" evidence="10">
    <location>
        <begin position="232"/>
        <end position="247"/>
    </location>
</feature>
<evidence type="ECO:0000256" key="9">
    <source>
        <dbReference type="PROSITE-ProRule" id="PRU00027"/>
    </source>
</evidence>
<evidence type="ECO:0000256" key="4">
    <source>
        <dbReference type="ARBA" id="ARBA00022771"/>
    </source>
</evidence>
<evidence type="ECO:0000256" key="7">
    <source>
        <dbReference type="ARBA" id="ARBA00023163"/>
    </source>
</evidence>
<dbReference type="EMBL" id="JBEUOH010000031">
    <property type="protein sequence ID" value="KAL0852682.1"/>
    <property type="molecule type" value="Genomic_DNA"/>
</dbReference>
<evidence type="ECO:0000313" key="13">
    <source>
        <dbReference type="Proteomes" id="UP001549920"/>
    </source>
</evidence>